<dbReference type="AlphaFoldDB" id="A0AAV2JF09"/>
<reference evidence="1 2" key="1">
    <citation type="submission" date="2024-04" db="EMBL/GenBank/DDBJ databases">
        <authorList>
            <person name="Waldvogel A.-M."/>
            <person name="Schoenle A."/>
        </authorList>
    </citation>
    <scope>NUCLEOTIDE SEQUENCE [LARGE SCALE GENOMIC DNA]</scope>
</reference>
<evidence type="ECO:0000313" key="1">
    <source>
        <dbReference type="EMBL" id="CAL1575021.1"/>
    </source>
</evidence>
<accession>A0AAV2JF09</accession>
<protein>
    <submittedName>
        <fullName evidence="1">Uncharacterized protein</fullName>
    </submittedName>
</protein>
<proteinExistence type="predicted"/>
<name>A0AAV2JF09_KNICA</name>
<sequence length="68" mass="8320">MGREREEEKEEEAEEEGWRWWWKRRDSHKDWVVHHVSGHHFKIRSWLSGDGMIDVFRCDPCACTSLHI</sequence>
<gene>
    <name evidence="1" type="ORF">KC01_LOCUS6673</name>
</gene>
<organism evidence="1 2">
    <name type="scientific">Knipowitschia caucasica</name>
    <name type="common">Caucasian dwarf goby</name>
    <name type="synonym">Pomatoschistus caucasicus</name>
    <dbReference type="NCBI Taxonomy" id="637954"/>
    <lineage>
        <taxon>Eukaryota</taxon>
        <taxon>Metazoa</taxon>
        <taxon>Chordata</taxon>
        <taxon>Craniata</taxon>
        <taxon>Vertebrata</taxon>
        <taxon>Euteleostomi</taxon>
        <taxon>Actinopterygii</taxon>
        <taxon>Neopterygii</taxon>
        <taxon>Teleostei</taxon>
        <taxon>Neoteleostei</taxon>
        <taxon>Acanthomorphata</taxon>
        <taxon>Gobiaria</taxon>
        <taxon>Gobiiformes</taxon>
        <taxon>Gobioidei</taxon>
        <taxon>Gobiidae</taxon>
        <taxon>Gobiinae</taxon>
        <taxon>Knipowitschia</taxon>
    </lineage>
</organism>
<keyword evidence="2" id="KW-1185">Reference proteome</keyword>
<evidence type="ECO:0000313" key="2">
    <source>
        <dbReference type="Proteomes" id="UP001497482"/>
    </source>
</evidence>
<dbReference type="EMBL" id="OZ035834">
    <property type="protein sequence ID" value="CAL1575021.1"/>
    <property type="molecule type" value="Genomic_DNA"/>
</dbReference>
<dbReference type="Proteomes" id="UP001497482">
    <property type="component" value="Chromosome 12"/>
</dbReference>